<evidence type="ECO:0000313" key="6">
    <source>
        <dbReference type="Proteomes" id="UP001610810"/>
    </source>
</evidence>
<keyword evidence="2" id="KW-0521">NADP</keyword>
<reference evidence="5" key="1">
    <citation type="journal article" date="2020" name="Microorganisms">
        <title>Isolation, Genomic and Metabolomic Characterization of Streptomyces tendae VITAKN with Quorum Sensing Inhibitory Activity from Southern India.</title>
        <authorList>
            <person name="Ishaque N.M."/>
            <person name="Burgsdorf I."/>
            <person name="Limlingan Malit J.J."/>
            <person name="Saha S."/>
            <person name="Teta R."/>
            <person name="Ewe D."/>
            <person name="Kannabiran K."/>
            <person name="Hrouzek P."/>
            <person name="Steindler L."/>
            <person name="Costantino V."/>
            <person name="Saurav K."/>
        </authorList>
    </citation>
    <scope>NUCLEOTIDE SEQUENCE</scope>
    <source>
        <strain evidence="5">VITAKN</strain>
    </source>
</reference>
<dbReference type="Pfam" id="PF13561">
    <property type="entry name" value="adh_short_C2"/>
    <property type="match status" value="1"/>
</dbReference>
<evidence type="ECO:0000256" key="1">
    <source>
        <dbReference type="ARBA" id="ARBA00006484"/>
    </source>
</evidence>
<dbReference type="InterPro" id="IPR052178">
    <property type="entry name" value="Sec_Metab_Biosynth_SDR"/>
</dbReference>
<dbReference type="RefSeq" id="WP_161378612.1">
    <property type="nucleotide sequence ID" value="NZ_JAAIFS010000005.1"/>
</dbReference>
<dbReference type="PANTHER" id="PTHR43618:SF8">
    <property type="entry name" value="7ALPHA-HYDROXYSTEROID DEHYDROGENASE"/>
    <property type="match status" value="1"/>
</dbReference>
<protein>
    <submittedName>
        <fullName evidence="4">SDR family NAD(P)-dependent oxidoreductase</fullName>
        <ecNumber evidence="4">1.1.1.-</ecNumber>
    </submittedName>
    <submittedName>
        <fullName evidence="5">SDR family oxidoreductase</fullName>
    </submittedName>
</protein>
<dbReference type="PANTHER" id="PTHR43618">
    <property type="entry name" value="7-ALPHA-HYDROXYSTEROID DEHYDROGENASE"/>
    <property type="match status" value="1"/>
</dbReference>
<dbReference type="EMBL" id="JBIQWK010000015">
    <property type="protein sequence ID" value="MFI0576896.1"/>
    <property type="molecule type" value="Genomic_DNA"/>
</dbReference>
<reference evidence="4 6" key="2">
    <citation type="submission" date="2024-10" db="EMBL/GenBank/DDBJ databases">
        <authorList>
            <person name="Wannawong T."/>
            <person name="Kuncharoen N."/>
            <person name="Mhuantong W."/>
        </authorList>
    </citation>
    <scope>NUCLEOTIDE SEQUENCE [LARGE SCALE GENOMIC DNA]</scope>
    <source>
        <strain evidence="4 6">CALK1-4</strain>
    </source>
</reference>
<dbReference type="Proteomes" id="UP001610810">
    <property type="component" value="Unassembled WGS sequence"/>
</dbReference>
<keyword evidence="3 4" id="KW-0560">Oxidoreductase</keyword>
<dbReference type="SUPFAM" id="SSF51735">
    <property type="entry name" value="NAD(P)-binding Rossmann-fold domains"/>
    <property type="match status" value="1"/>
</dbReference>
<evidence type="ECO:0000256" key="2">
    <source>
        <dbReference type="ARBA" id="ARBA00022857"/>
    </source>
</evidence>
<evidence type="ECO:0000313" key="4">
    <source>
        <dbReference type="EMBL" id="MFI0576896.1"/>
    </source>
</evidence>
<dbReference type="PRINTS" id="PR00081">
    <property type="entry name" value="GDHRDH"/>
</dbReference>
<dbReference type="GO" id="GO:0016491">
    <property type="term" value="F:oxidoreductase activity"/>
    <property type="evidence" value="ECO:0007669"/>
    <property type="project" value="UniProtKB-KW"/>
</dbReference>
<dbReference type="InterPro" id="IPR002347">
    <property type="entry name" value="SDR_fam"/>
</dbReference>
<evidence type="ECO:0000313" key="5">
    <source>
        <dbReference type="EMBL" id="NEV89887.1"/>
    </source>
</evidence>
<dbReference type="EC" id="1.1.1.-" evidence="4"/>
<organism evidence="5">
    <name type="scientific">Streptomyces tendae</name>
    <dbReference type="NCBI Taxonomy" id="1932"/>
    <lineage>
        <taxon>Bacteria</taxon>
        <taxon>Bacillati</taxon>
        <taxon>Actinomycetota</taxon>
        <taxon>Actinomycetes</taxon>
        <taxon>Kitasatosporales</taxon>
        <taxon>Streptomycetaceae</taxon>
        <taxon>Streptomyces</taxon>
    </lineage>
</organism>
<comment type="caution">
    <text evidence="5">The sequence shown here is derived from an EMBL/GenBank/DDBJ whole genome shotgun (WGS) entry which is preliminary data.</text>
</comment>
<sequence length="249" mass="25490">MSRLAVVSGAATGIGRAVAEALAAEGADVVMIGRRADRLARAAAELNEKLGAERARAVQADLTVLQDVERAAGDITSTGRTVDVLVNNAGGNFAPTASKDLADVRRDWLVNVTGNVLPAVLLTHALMPALSRPGGRVLTIGSIAALRGSGSYGGAKAALHPWSTELAVRLAPEGITVNVIAPGYIQDTEFYGERMSQQFHADRSRQAPAGRGGTVEEVAATVAHLAGPAAGFITGQILQINGGAVTGRG</sequence>
<dbReference type="InterPro" id="IPR036291">
    <property type="entry name" value="NAD(P)-bd_dom_sf"/>
</dbReference>
<dbReference type="CDD" id="cd05233">
    <property type="entry name" value="SDR_c"/>
    <property type="match status" value="1"/>
</dbReference>
<proteinExistence type="inferred from homology"/>
<name>A0A6B3QSG9_STRTE</name>
<dbReference type="EMBL" id="JAAIFS010000005">
    <property type="protein sequence ID" value="NEV89887.1"/>
    <property type="molecule type" value="Genomic_DNA"/>
</dbReference>
<keyword evidence="6" id="KW-1185">Reference proteome</keyword>
<dbReference type="PRINTS" id="PR00080">
    <property type="entry name" value="SDRFAMILY"/>
</dbReference>
<dbReference type="Gene3D" id="3.40.50.720">
    <property type="entry name" value="NAD(P)-binding Rossmann-like Domain"/>
    <property type="match status" value="1"/>
</dbReference>
<accession>A0A6B3QSG9</accession>
<dbReference type="AlphaFoldDB" id="A0A6B3QSG9"/>
<comment type="similarity">
    <text evidence="1">Belongs to the short-chain dehydrogenases/reductases (SDR) family.</text>
</comment>
<evidence type="ECO:0000256" key="3">
    <source>
        <dbReference type="ARBA" id="ARBA00023002"/>
    </source>
</evidence>
<gene>
    <name evidence="4" type="ORF">ACH3YB_35295</name>
    <name evidence="5" type="ORF">GUR47_24995</name>
</gene>